<dbReference type="OrthoDB" id="9785911at2"/>
<evidence type="ECO:0000256" key="4">
    <source>
        <dbReference type="ARBA" id="ARBA00022960"/>
    </source>
</evidence>
<evidence type="ECO:0000256" key="2">
    <source>
        <dbReference type="ARBA" id="ARBA00022490"/>
    </source>
</evidence>
<comment type="similarity">
    <text evidence="1">Belongs to the FemABX family.</text>
</comment>
<keyword evidence="6" id="KW-0012">Acyltransferase</keyword>
<dbReference type="GO" id="GO:0071555">
    <property type="term" value="P:cell wall organization"/>
    <property type="evidence" value="ECO:0007669"/>
    <property type="project" value="UniProtKB-KW"/>
</dbReference>
<keyword evidence="3" id="KW-0808">Transferase</keyword>
<comment type="caution">
    <text evidence="8">The sequence shown here is derived from an EMBL/GenBank/DDBJ whole genome shotgun (WGS) entry which is preliminary data.</text>
</comment>
<dbReference type="SUPFAM" id="SSF55729">
    <property type="entry name" value="Acyl-CoA N-acyltransferases (Nat)"/>
    <property type="match status" value="2"/>
</dbReference>
<keyword evidence="7" id="KW-0961">Cell wall biogenesis/degradation</keyword>
<reference evidence="9" key="1">
    <citation type="submission" date="2018-05" db="EMBL/GenBank/DDBJ databases">
        <authorList>
            <person name="Li Y."/>
        </authorList>
    </citation>
    <scope>NUCLEOTIDE SEQUENCE [LARGE SCALE GENOMIC DNA]</scope>
    <source>
        <strain evidence="9">sk1b4</strain>
    </source>
</reference>
<dbReference type="GO" id="GO:0016755">
    <property type="term" value="F:aminoacyltransferase activity"/>
    <property type="evidence" value="ECO:0007669"/>
    <property type="project" value="InterPro"/>
</dbReference>
<dbReference type="Gene3D" id="3.40.630.30">
    <property type="match status" value="2"/>
</dbReference>
<dbReference type="GO" id="GO:0008360">
    <property type="term" value="P:regulation of cell shape"/>
    <property type="evidence" value="ECO:0007669"/>
    <property type="project" value="UniProtKB-KW"/>
</dbReference>
<dbReference type="PANTHER" id="PTHR36174:SF2">
    <property type="entry name" value="AMINOACYLTRANSFERASE FEMA"/>
    <property type="match status" value="1"/>
</dbReference>
<proteinExistence type="inferred from homology"/>
<dbReference type="InterPro" id="IPR016181">
    <property type="entry name" value="Acyl_CoA_acyltransferase"/>
</dbReference>
<keyword evidence="9" id="KW-1185">Reference proteome</keyword>
<keyword evidence="4" id="KW-0133">Cell shape</keyword>
<dbReference type="Proteomes" id="UP000245283">
    <property type="component" value="Unassembled WGS sequence"/>
</dbReference>
<dbReference type="AlphaFoldDB" id="A0A2V1K844"/>
<dbReference type="Gene3D" id="1.20.58.90">
    <property type="match status" value="1"/>
</dbReference>
<accession>A0A2V1K844</accession>
<dbReference type="InterPro" id="IPR003447">
    <property type="entry name" value="FEMABX"/>
</dbReference>
<dbReference type="PROSITE" id="PS51191">
    <property type="entry name" value="FEMABX"/>
    <property type="match status" value="1"/>
</dbReference>
<name>A0A2V1K844_9ACTO</name>
<dbReference type="PANTHER" id="PTHR36174">
    <property type="entry name" value="LIPID II:GLYCINE GLYCYLTRANSFERASE"/>
    <property type="match status" value="1"/>
</dbReference>
<evidence type="ECO:0000256" key="6">
    <source>
        <dbReference type="ARBA" id="ARBA00023315"/>
    </source>
</evidence>
<evidence type="ECO:0000256" key="5">
    <source>
        <dbReference type="ARBA" id="ARBA00022984"/>
    </source>
</evidence>
<evidence type="ECO:0000256" key="7">
    <source>
        <dbReference type="ARBA" id="ARBA00023316"/>
    </source>
</evidence>
<dbReference type="InterPro" id="IPR050644">
    <property type="entry name" value="PG_Glycine_Bridge_Synth"/>
</dbReference>
<gene>
    <name evidence="8" type="ORF">DD236_10435</name>
</gene>
<dbReference type="RefSeq" id="WP_109094328.1">
    <property type="nucleotide sequence ID" value="NZ_QETB01000005.1"/>
</dbReference>
<organism evidence="8 9">
    <name type="scientific">Ancrocorticia populi</name>
    <dbReference type="NCBI Taxonomy" id="2175228"/>
    <lineage>
        <taxon>Bacteria</taxon>
        <taxon>Bacillati</taxon>
        <taxon>Actinomycetota</taxon>
        <taxon>Actinomycetes</taxon>
        <taxon>Actinomycetales</taxon>
        <taxon>Actinomycetaceae</taxon>
        <taxon>Ancrocorticia</taxon>
    </lineage>
</organism>
<evidence type="ECO:0000256" key="3">
    <source>
        <dbReference type="ARBA" id="ARBA00022679"/>
    </source>
</evidence>
<sequence length="423" mass="47943">MQFDVLAEQDYSAFVRQCERCFFTQLPEYGEVRAGEGYRVERVGLSEAGKILAAATIVYQPWKKAFLRAQISYGPVLADDENPEVVEAFFEALTRHVRKDNRVLSIRVAPLIVRRQFEGSEPGPESELARRFDAVMNKLGGERLQKEFYDSSDVQIRYSYVKDIAGMSFKEAMASCGQVVRTGFNRAGTNGVEVRFYGPDEFDVLEKVLEHTAERTEMHAVSDSAFHYYRDLMQKLGTDEMMMPVAVLNTEAALAQIREEREGIEPKIEKLAELEVAAEAEGRQLGKKQRNQLKEHRARLDVLARREQETLTVQEEHGDEVVLAASLFVHSPHELVYLVSGAYAQFQSYYGIYLIHRAMFEWATSHDVHRYNMYGVTGDFSENASDAGVLHFKSQFQGYVEEYVGTYDLALHPKLASALGAVG</sequence>
<evidence type="ECO:0000313" key="9">
    <source>
        <dbReference type="Proteomes" id="UP000245283"/>
    </source>
</evidence>
<dbReference type="EMBL" id="QETB01000005">
    <property type="protein sequence ID" value="PWF25839.1"/>
    <property type="molecule type" value="Genomic_DNA"/>
</dbReference>
<evidence type="ECO:0000256" key="1">
    <source>
        <dbReference type="ARBA" id="ARBA00009943"/>
    </source>
</evidence>
<evidence type="ECO:0000313" key="8">
    <source>
        <dbReference type="EMBL" id="PWF25839.1"/>
    </source>
</evidence>
<protein>
    <submittedName>
        <fullName evidence="8">FemAB family protein</fullName>
    </submittedName>
</protein>
<dbReference type="GO" id="GO:0009252">
    <property type="term" value="P:peptidoglycan biosynthetic process"/>
    <property type="evidence" value="ECO:0007669"/>
    <property type="project" value="UniProtKB-KW"/>
</dbReference>
<keyword evidence="5" id="KW-0573">Peptidoglycan synthesis</keyword>
<dbReference type="Pfam" id="PF02388">
    <property type="entry name" value="FemAB"/>
    <property type="match status" value="1"/>
</dbReference>
<keyword evidence="2" id="KW-0963">Cytoplasm</keyword>